<dbReference type="InterPro" id="IPR043535">
    <property type="entry name" value="TEDC1"/>
</dbReference>
<dbReference type="PANTHER" id="PTHR35076">
    <property type="entry name" value="TUBULIN EPSILON AND DELTA COMPLEX PROTEIN 1"/>
    <property type="match status" value="1"/>
</dbReference>
<dbReference type="AlphaFoldDB" id="A0A8S3TTM0"/>
<dbReference type="EMBL" id="CAJPWZ010002371">
    <property type="protein sequence ID" value="CAG2236982.1"/>
    <property type="molecule type" value="Genomic_DNA"/>
</dbReference>
<dbReference type="Proteomes" id="UP000683360">
    <property type="component" value="Unassembled WGS sequence"/>
</dbReference>
<dbReference type="InterPro" id="IPR027996">
    <property type="entry name" value="TEDC1_dom"/>
</dbReference>
<evidence type="ECO:0000259" key="2">
    <source>
        <dbReference type="Pfam" id="PF14970"/>
    </source>
</evidence>
<dbReference type="OrthoDB" id="9906141at2759"/>
<evidence type="ECO:0000313" key="3">
    <source>
        <dbReference type="EMBL" id="CAG2236982.1"/>
    </source>
</evidence>
<name>A0A8S3TTM0_MYTED</name>
<accession>A0A8S3TTM0</accession>
<protein>
    <recommendedName>
        <fullName evidence="2">Tubulin epsilon and delta complex protein 1 domain-containing protein</fullName>
    </recommendedName>
</protein>
<keyword evidence="1" id="KW-0175">Coiled coil</keyword>
<sequence length="391" mass="45783">MTETFWSLLFELLYFCKYGTIDEVAFKAKAELSIEELVVYVKQEMQRKGFLSREFASLPNDMSSGSREILLGFAWLLCKEGLIDKFMESCSSPLDEEDPSFMYEFEFEDMTKPSKQMQTQRVISLDRRQLQALQREKAKLQNRVHDSTYGVSLNPERNHLSVMEVHLLKHPELMKKILKLLEKDNERLQNMLSWKDQEEVFWKWMESVLDHKLKDKVEDMSPGRMTFYNIPPDAVIKMESAKQQLEDAIMKYEQIIEEIEEIWESKRSSISGRELDNLLSSINTEISLQRANLALDSTEDILRNQKETRFLLTKNNSKKLSNLSSHISSHVTPQEQSAPAVDIEHELALMERQLERIELETNRKREKYRGQLENLASTVPEAICIQPMSCR</sequence>
<feature type="coiled-coil region" evidence="1">
    <location>
        <begin position="235"/>
        <end position="262"/>
    </location>
</feature>
<proteinExistence type="predicted"/>
<comment type="caution">
    <text evidence="3">The sequence shown here is derived from an EMBL/GenBank/DDBJ whole genome shotgun (WGS) entry which is preliminary data.</text>
</comment>
<gene>
    <name evidence="3" type="ORF">MEDL_49437</name>
</gene>
<dbReference type="Pfam" id="PF14970">
    <property type="entry name" value="TEDC1"/>
    <property type="match status" value="1"/>
</dbReference>
<reference evidence="3" key="1">
    <citation type="submission" date="2021-03" db="EMBL/GenBank/DDBJ databases">
        <authorList>
            <person name="Bekaert M."/>
        </authorList>
    </citation>
    <scope>NUCLEOTIDE SEQUENCE</scope>
</reference>
<evidence type="ECO:0000256" key="1">
    <source>
        <dbReference type="SAM" id="Coils"/>
    </source>
</evidence>
<keyword evidence="4" id="KW-1185">Reference proteome</keyword>
<evidence type="ECO:0000313" key="4">
    <source>
        <dbReference type="Proteomes" id="UP000683360"/>
    </source>
</evidence>
<dbReference type="PANTHER" id="PTHR35076:SF1">
    <property type="entry name" value="TUBULIN EPSILON AND DELTA COMPLEX PROTEIN 1"/>
    <property type="match status" value="1"/>
</dbReference>
<feature type="coiled-coil region" evidence="1">
    <location>
        <begin position="340"/>
        <end position="367"/>
    </location>
</feature>
<feature type="domain" description="Tubulin epsilon and delta complex protein 1" evidence="2">
    <location>
        <begin position="49"/>
        <end position="210"/>
    </location>
</feature>
<organism evidence="3 4">
    <name type="scientific">Mytilus edulis</name>
    <name type="common">Blue mussel</name>
    <dbReference type="NCBI Taxonomy" id="6550"/>
    <lineage>
        <taxon>Eukaryota</taxon>
        <taxon>Metazoa</taxon>
        <taxon>Spiralia</taxon>
        <taxon>Lophotrochozoa</taxon>
        <taxon>Mollusca</taxon>
        <taxon>Bivalvia</taxon>
        <taxon>Autobranchia</taxon>
        <taxon>Pteriomorphia</taxon>
        <taxon>Mytilida</taxon>
        <taxon>Mytiloidea</taxon>
        <taxon>Mytilidae</taxon>
        <taxon>Mytilinae</taxon>
        <taxon>Mytilus</taxon>
    </lineage>
</organism>